<feature type="region of interest" description="Disordered" evidence="1">
    <location>
        <begin position="160"/>
        <end position="179"/>
    </location>
</feature>
<protein>
    <submittedName>
        <fullName evidence="2">Uncharacterized protein</fullName>
    </submittedName>
</protein>
<dbReference type="EMBL" id="CM004397">
    <property type="protein sequence ID" value="OAY36619.1"/>
    <property type="molecule type" value="Genomic_DNA"/>
</dbReference>
<dbReference type="PANTHER" id="PTHR33700">
    <property type="entry name" value="MYB-LIKE PROTEIN X"/>
    <property type="match status" value="1"/>
</dbReference>
<gene>
    <name evidence="2" type="ORF">MANES_11G034800</name>
</gene>
<organism evidence="2">
    <name type="scientific">Manihot esculenta</name>
    <name type="common">Cassava</name>
    <name type="synonym">Jatropha manihot</name>
    <dbReference type="NCBI Taxonomy" id="3983"/>
    <lineage>
        <taxon>Eukaryota</taxon>
        <taxon>Viridiplantae</taxon>
        <taxon>Streptophyta</taxon>
        <taxon>Embryophyta</taxon>
        <taxon>Tracheophyta</taxon>
        <taxon>Spermatophyta</taxon>
        <taxon>Magnoliopsida</taxon>
        <taxon>eudicotyledons</taxon>
        <taxon>Gunneridae</taxon>
        <taxon>Pentapetalae</taxon>
        <taxon>rosids</taxon>
        <taxon>fabids</taxon>
        <taxon>Malpighiales</taxon>
        <taxon>Euphorbiaceae</taxon>
        <taxon>Crotonoideae</taxon>
        <taxon>Manihoteae</taxon>
        <taxon>Manihot</taxon>
    </lineage>
</organism>
<dbReference type="OrthoDB" id="1928179at2759"/>
<dbReference type="STRING" id="3983.A0A2C9UZ98"/>
<name>A0A2C9UZ98_MANES</name>
<evidence type="ECO:0000256" key="1">
    <source>
        <dbReference type="SAM" id="MobiDB-lite"/>
    </source>
</evidence>
<reference evidence="2" key="1">
    <citation type="submission" date="2016-02" db="EMBL/GenBank/DDBJ databases">
        <title>WGS assembly of Manihot esculenta.</title>
        <authorList>
            <person name="Bredeson J.V."/>
            <person name="Prochnik S.E."/>
            <person name="Lyons J.B."/>
            <person name="Schmutz J."/>
            <person name="Grimwood J."/>
            <person name="Vrebalov J."/>
            <person name="Bart R.S."/>
            <person name="Amuge T."/>
            <person name="Ferguson M.E."/>
            <person name="Green R."/>
            <person name="Putnam N."/>
            <person name="Stites J."/>
            <person name="Rounsley S."/>
            <person name="Rokhsar D.S."/>
        </authorList>
    </citation>
    <scope>NUCLEOTIDE SEQUENCE [LARGE SCALE GENOMIC DNA]</scope>
    <source>
        <tissue evidence="2">Leaf</tissue>
    </source>
</reference>
<dbReference type="AlphaFoldDB" id="A0A2C9UZ98"/>
<evidence type="ECO:0000313" key="2">
    <source>
        <dbReference type="EMBL" id="OAY36619.1"/>
    </source>
</evidence>
<dbReference type="PANTHER" id="PTHR33700:SF4">
    <property type="entry name" value="MYB-LIKE PROTEIN X"/>
    <property type="match status" value="1"/>
</dbReference>
<feature type="compositionally biased region" description="Basic and acidic residues" evidence="1">
    <location>
        <begin position="160"/>
        <end position="171"/>
    </location>
</feature>
<dbReference type="OMA" id="PHEYERR"/>
<sequence length="263" mass="29852">MNFLNIQTKAIALNSFLSIFYYPFKNLNRTISLLALQLDSTLSCSNIFRICSSPTPTRPCSSSSSNNLQGSMEQNLISHHSIGRNCRPKWLDKKRVLQVILLVTICMWLLHRVENSHHQHENYNQNLQNPSSERNILIVLGRRGIQKYINGANAEFQDKNDPHEYERRDGGVGDDEIDGNINDEENVLELLQEENKVVNGGDEAIDLAAKFHGVAKQDTEMEKLDDVERVEAFLDENGIPPDASSFFNSTSLEQFHSRTSFSV</sequence>
<proteinExistence type="predicted"/>
<accession>A0A2C9UZ98</accession>